<dbReference type="InterPro" id="IPR049245">
    <property type="entry name" value="DUF6880"/>
</dbReference>
<dbReference type="Proteomes" id="UP000386847">
    <property type="component" value="Chromosome"/>
</dbReference>
<accession>A0A5Q2FK39</accession>
<dbReference type="EMBL" id="CP045725">
    <property type="protein sequence ID" value="QGF25025.1"/>
    <property type="molecule type" value="Genomic_DNA"/>
</dbReference>
<gene>
    <name evidence="1" type="ORF">Rai3103_01620</name>
</gene>
<evidence type="ECO:0000313" key="2">
    <source>
        <dbReference type="Proteomes" id="UP000386847"/>
    </source>
</evidence>
<dbReference type="KEGG" id="rain:Rai3103_01620"/>
<evidence type="ECO:0000313" key="1">
    <source>
        <dbReference type="EMBL" id="QGF25025.1"/>
    </source>
</evidence>
<organism evidence="1 2">
    <name type="scientific">Raineyella fluvialis</name>
    <dbReference type="NCBI Taxonomy" id="2662261"/>
    <lineage>
        <taxon>Bacteria</taxon>
        <taxon>Bacillati</taxon>
        <taxon>Actinomycetota</taxon>
        <taxon>Actinomycetes</taxon>
        <taxon>Propionibacteriales</taxon>
        <taxon>Propionibacteriaceae</taxon>
        <taxon>Raineyella</taxon>
    </lineage>
</organism>
<keyword evidence="2" id="KW-1185">Reference proteome</keyword>
<proteinExistence type="predicted"/>
<dbReference type="AlphaFoldDB" id="A0A5Q2FK39"/>
<sequence>MHRWSAANAYGSQLQGAVDMLRQAAQDEPADQVLGVTQRAIASALRVIWRADDSSGIIGDAIRDLLDLHAELARAAQPPAAKLVDWMVNFQFVQEVDYFEIDPVAYAPALGEKGLARYRAKLAEIADTLGPELTDEQEAALWAQRATDPESWERRANDRHVRFTLAWNARRLAVWDRDVAAIIATHARDRRVAAWLTDTAEALAEVGEFDLAIDWARQATEFGPGHQSVAAAAYWCTLLAEHRPQDELAARLEVFRRWPTAGHAGAVHKAAGDAWPDHRDAVMVGLEQHPREAVAFTLHHLADVPLAWTLAHSLGLDDPQLWDELATAYEKIDPVAALAVHTARVVADLEIADAKRYRAAARRLARMRTLARKADQVAEIDQLIAELRATHRRRPRLQLEFDRARLP</sequence>
<protein>
    <submittedName>
        <fullName evidence="1">Uncharacterized protein</fullName>
    </submittedName>
</protein>
<name>A0A5Q2FK39_9ACTN</name>
<reference evidence="1 2" key="1">
    <citation type="submission" date="2019-10" db="EMBL/GenBank/DDBJ databases">
        <title>Genomic analysis of Raineyella sp. CBA3103.</title>
        <authorList>
            <person name="Roh S.W."/>
        </authorList>
    </citation>
    <scope>NUCLEOTIDE SEQUENCE [LARGE SCALE GENOMIC DNA]</scope>
    <source>
        <strain evidence="1 2">CBA3103</strain>
    </source>
</reference>
<dbReference type="Pfam" id="PF21810">
    <property type="entry name" value="DUF6880"/>
    <property type="match status" value="1"/>
</dbReference>